<feature type="region of interest" description="Disordered" evidence="11">
    <location>
        <begin position="1"/>
        <end position="42"/>
    </location>
</feature>
<keyword evidence="7 8" id="KW-0460">Magnesium</keyword>
<dbReference type="InterPro" id="IPR020847">
    <property type="entry name" value="AP_endonuclease_F1_BS"/>
</dbReference>
<dbReference type="InterPro" id="IPR036691">
    <property type="entry name" value="Endo/exonu/phosph_ase_sf"/>
</dbReference>
<proteinExistence type="inferred from homology"/>
<accession>A0A0L7RIA8</accession>
<keyword evidence="14" id="KW-1185">Reference proteome</keyword>
<dbReference type="EMBL" id="KQ414585">
    <property type="protein sequence ID" value="KOC70533.1"/>
    <property type="molecule type" value="Genomic_DNA"/>
</dbReference>
<dbReference type="PANTHER" id="PTHR22748">
    <property type="entry name" value="AP ENDONUCLEASE"/>
    <property type="match status" value="1"/>
</dbReference>
<dbReference type="NCBIfam" id="TIGR00633">
    <property type="entry name" value="xth"/>
    <property type="match status" value="1"/>
</dbReference>
<keyword evidence="6" id="KW-0378">Hydrolase</keyword>
<keyword evidence="10" id="KW-0227">DNA damage</keyword>
<dbReference type="InterPro" id="IPR005135">
    <property type="entry name" value="Endo/exonuclease/phosphatase"/>
</dbReference>
<dbReference type="InterPro" id="IPR020848">
    <property type="entry name" value="AP_endonuclease_F1_CS"/>
</dbReference>
<feature type="site" description="Interaction with DNA substrate" evidence="9">
    <location>
        <position position="242"/>
    </location>
</feature>
<dbReference type="CDD" id="cd09087">
    <property type="entry name" value="Ape1-like_AP-endo"/>
    <property type="match status" value="1"/>
</dbReference>
<feature type="binding site" evidence="8">
    <location>
        <position position="102"/>
    </location>
    <ligand>
        <name>Mg(2+)</name>
        <dbReference type="ChEBI" id="CHEBI:18420"/>
        <label>1</label>
    </ligand>
</feature>
<evidence type="ECO:0000256" key="7">
    <source>
        <dbReference type="ARBA" id="ARBA00022842"/>
    </source>
</evidence>
<comment type="cofactor">
    <cofactor evidence="2">
        <name>Mn(2+)</name>
        <dbReference type="ChEBI" id="CHEBI:29035"/>
    </cofactor>
</comment>
<evidence type="ECO:0000256" key="1">
    <source>
        <dbReference type="ARBA" id="ARBA00000493"/>
    </source>
</evidence>
<comment type="similarity">
    <text evidence="3 10">Belongs to the DNA repair enzymes AP/ExoA family.</text>
</comment>
<name>A0A0L7RIA8_9HYME</name>
<dbReference type="STRING" id="597456.A0A0L7RIA8"/>
<feature type="domain" description="Endonuclease/exonuclease/phosphatase" evidence="12">
    <location>
        <begin position="72"/>
        <end position="154"/>
    </location>
</feature>
<dbReference type="GO" id="GO:0003906">
    <property type="term" value="F:DNA-(apurinic or apyrimidinic site) endonuclease activity"/>
    <property type="evidence" value="ECO:0007669"/>
    <property type="project" value="TreeGrafter"/>
</dbReference>
<dbReference type="Gene3D" id="3.60.10.10">
    <property type="entry name" value="Endonuclease/exonuclease/phosphatase"/>
    <property type="match status" value="2"/>
</dbReference>
<feature type="site" description="Important for catalytic activity" evidence="9">
    <location>
        <position position="216"/>
    </location>
</feature>
<keyword evidence="10" id="KW-0234">DNA repair</keyword>
<organism evidence="13 14">
    <name type="scientific">Habropoda laboriosa</name>
    <dbReference type="NCBI Taxonomy" id="597456"/>
    <lineage>
        <taxon>Eukaryota</taxon>
        <taxon>Metazoa</taxon>
        <taxon>Ecdysozoa</taxon>
        <taxon>Arthropoda</taxon>
        <taxon>Hexapoda</taxon>
        <taxon>Insecta</taxon>
        <taxon>Pterygota</taxon>
        <taxon>Neoptera</taxon>
        <taxon>Endopterygota</taxon>
        <taxon>Hymenoptera</taxon>
        <taxon>Apocrita</taxon>
        <taxon>Aculeata</taxon>
        <taxon>Apoidea</taxon>
        <taxon>Anthophila</taxon>
        <taxon>Apidae</taxon>
        <taxon>Habropoda</taxon>
    </lineage>
</organism>
<dbReference type="OrthoDB" id="498125at2759"/>
<protein>
    <recommendedName>
        <fullName evidence="4">exodeoxyribonuclease III</fullName>
        <ecNumber evidence="4">3.1.11.2</ecNumber>
    </recommendedName>
</protein>
<dbReference type="GO" id="GO:0046872">
    <property type="term" value="F:metal ion binding"/>
    <property type="evidence" value="ECO:0007669"/>
    <property type="project" value="UniProtKB-KW"/>
</dbReference>
<evidence type="ECO:0000256" key="10">
    <source>
        <dbReference type="RuleBase" id="RU362131"/>
    </source>
</evidence>
<dbReference type="AlphaFoldDB" id="A0A0L7RIA8"/>
<feature type="non-terminal residue" evidence="13">
    <location>
        <position position="1"/>
    </location>
</feature>
<keyword evidence="5 8" id="KW-0479">Metal-binding</keyword>
<evidence type="ECO:0000256" key="4">
    <source>
        <dbReference type="ARBA" id="ARBA00012115"/>
    </source>
</evidence>
<feature type="binding site" evidence="8">
    <location>
        <position position="242"/>
    </location>
    <ligand>
        <name>Mg(2+)</name>
        <dbReference type="ChEBI" id="CHEBI:18420"/>
        <label>1</label>
    </ligand>
</feature>
<dbReference type="GO" id="GO:0008311">
    <property type="term" value="F:double-stranded DNA 3'-5' DNA exonuclease activity"/>
    <property type="evidence" value="ECO:0007669"/>
    <property type="project" value="UniProtKB-EC"/>
</dbReference>
<evidence type="ECO:0000256" key="3">
    <source>
        <dbReference type="ARBA" id="ARBA00007092"/>
    </source>
</evidence>
<feature type="binding site" evidence="8">
    <location>
        <position position="241"/>
    </location>
    <ligand>
        <name>Mg(2+)</name>
        <dbReference type="ChEBI" id="CHEBI:18420"/>
        <label>1</label>
    </ligand>
</feature>
<feature type="compositionally biased region" description="Basic and acidic residues" evidence="11">
    <location>
        <begin position="1"/>
        <end position="15"/>
    </location>
</feature>
<evidence type="ECO:0000313" key="13">
    <source>
        <dbReference type="EMBL" id="KOC70533.1"/>
    </source>
</evidence>
<dbReference type="InterPro" id="IPR004808">
    <property type="entry name" value="AP_endonuc_1"/>
</dbReference>
<dbReference type="PROSITE" id="PS51435">
    <property type="entry name" value="AP_NUCLEASE_F1_4"/>
    <property type="match status" value="1"/>
</dbReference>
<feature type="compositionally biased region" description="Basic and acidic residues" evidence="11">
    <location>
        <begin position="29"/>
        <end position="38"/>
    </location>
</feature>
<dbReference type="SUPFAM" id="SSF56219">
    <property type="entry name" value="DNase I-like"/>
    <property type="match status" value="1"/>
</dbReference>
<dbReference type="GO" id="GO:0008081">
    <property type="term" value="F:phosphoric diester hydrolase activity"/>
    <property type="evidence" value="ECO:0007669"/>
    <property type="project" value="TreeGrafter"/>
</dbReference>
<evidence type="ECO:0000256" key="6">
    <source>
        <dbReference type="ARBA" id="ARBA00022801"/>
    </source>
</evidence>
<comment type="cofactor">
    <cofactor evidence="8 10">
        <name>Mg(2+)</name>
        <dbReference type="ChEBI" id="CHEBI:18420"/>
    </cofactor>
    <cofactor evidence="8 10">
        <name>Mn(2+)</name>
        <dbReference type="ChEBI" id="CHEBI:29035"/>
    </cofactor>
    <text evidence="8 10">Probably binds two magnesium or manganese ions per subunit.</text>
</comment>
<dbReference type="Proteomes" id="UP000053825">
    <property type="component" value="Unassembled WGS sequence"/>
</dbReference>
<dbReference type="EC" id="3.1.11.2" evidence="4"/>
<evidence type="ECO:0000313" key="14">
    <source>
        <dbReference type="Proteomes" id="UP000053825"/>
    </source>
</evidence>
<reference evidence="13 14" key="1">
    <citation type="submission" date="2015-07" db="EMBL/GenBank/DDBJ databases">
        <title>The genome of Habropoda laboriosa.</title>
        <authorList>
            <person name="Pan H."/>
            <person name="Kapheim K."/>
        </authorList>
    </citation>
    <scope>NUCLEOTIDE SEQUENCE [LARGE SCALE GENOMIC DNA]</scope>
    <source>
        <strain evidence="13">0110345459</strain>
    </source>
</reference>
<evidence type="ECO:0000259" key="12">
    <source>
        <dbReference type="Pfam" id="PF03372"/>
    </source>
</evidence>
<evidence type="ECO:0000256" key="9">
    <source>
        <dbReference type="PIRSR" id="PIRSR604808-3"/>
    </source>
</evidence>
<evidence type="ECO:0000256" key="11">
    <source>
        <dbReference type="SAM" id="MobiDB-lite"/>
    </source>
</evidence>
<dbReference type="PANTHER" id="PTHR22748:SF6">
    <property type="entry name" value="DNA-(APURINIC OR APYRIMIDINIC SITE) ENDONUCLEASE"/>
    <property type="match status" value="1"/>
</dbReference>
<evidence type="ECO:0000256" key="5">
    <source>
        <dbReference type="ARBA" id="ARBA00022723"/>
    </source>
</evidence>
<sequence>KNEKKSKTLKSEKTSNKRSKRSANDIEESVPKRAKTESKPVINKTDTDLSEINFECSKLNAEGNKYNLKITSWNVSGIRAVIKKNGIKYILEEDADIVALQETKCTKSGYCGVALYSKEKPINVQYGLDHSEFDSEGRLITAEYPNFYLINVYLTNPKTNTKNAGFTKEEREGMTDFLTAGFVDTFRALYPDKTGVYTFWSYFANARNKNIGWRLDYYLVSERIKDKICDNVIRDKVYGSDHCPIVLYINI</sequence>
<feature type="binding site" evidence="8">
    <location>
        <position position="74"/>
    </location>
    <ligand>
        <name>Mg(2+)</name>
        <dbReference type="ChEBI" id="CHEBI:18420"/>
        <label>1</label>
    </ligand>
</feature>
<evidence type="ECO:0000256" key="2">
    <source>
        <dbReference type="ARBA" id="ARBA00001936"/>
    </source>
</evidence>
<evidence type="ECO:0000256" key="8">
    <source>
        <dbReference type="PIRSR" id="PIRSR604808-2"/>
    </source>
</evidence>
<gene>
    <name evidence="13" type="ORF">WH47_07940</name>
</gene>
<dbReference type="GO" id="GO:0005634">
    <property type="term" value="C:nucleus"/>
    <property type="evidence" value="ECO:0007669"/>
    <property type="project" value="TreeGrafter"/>
</dbReference>
<dbReference type="PROSITE" id="PS00728">
    <property type="entry name" value="AP_NUCLEASE_F1_3"/>
    <property type="match status" value="1"/>
</dbReference>
<comment type="catalytic activity">
    <reaction evidence="1">
        <text>Exonucleolytic cleavage in the 3'- to 5'-direction to yield nucleoside 5'-phosphates.</text>
        <dbReference type="EC" id="3.1.11.2"/>
    </reaction>
</comment>
<keyword evidence="8" id="KW-0464">Manganese</keyword>
<dbReference type="PROSITE" id="PS00726">
    <property type="entry name" value="AP_NUCLEASE_F1_1"/>
    <property type="match status" value="1"/>
</dbReference>
<dbReference type="GO" id="GO:0006284">
    <property type="term" value="P:base-excision repair"/>
    <property type="evidence" value="ECO:0007669"/>
    <property type="project" value="TreeGrafter"/>
</dbReference>
<dbReference type="GO" id="GO:0003677">
    <property type="term" value="F:DNA binding"/>
    <property type="evidence" value="ECO:0007669"/>
    <property type="project" value="InterPro"/>
</dbReference>
<dbReference type="Pfam" id="PF03372">
    <property type="entry name" value="Exo_endo_phos"/>
    <property type="match status" value="1"/>
</dbReference>